<proteinExistence type="predicted"/>
<organism evidence="1 2">
    <name type="scientific">Youxingia wuxianensis</name>
    <dbReference type="NCBI Taxonomy" id="2763678"/>
    <lineage>
        <taxon>Bacteria</taxon>
        <taxon>Bacillati</taxon>
        <taxon>Bacillota</taxon>
        <taxon>Clostridia</taxon>
        <taxon>Eubacteriales</taxon>
        <taxon>Oscillospiraceae</taxon>
        <taxon>Youxingia</taxon>
    </lineage>
</organism>
<protein>
    <submittedName>
        <fullName evidence="1">Uncharacterized protein</fullName>
    </submittedName>
</protein>
<sequence>MEEQPGSMVFSQLDYFIEKDLSPRLILREHCFGCFNQFPSEVVTITDTFCKKPVDRYDYSQPFTPVPQQFFYLSEKLAQEIAAALKGVELCILYDILSRGDKLIFNTALRTALMEYPKLSLLYLSHYSPTPKIYGLSWPKNARFLPLPNTTYLCHTPEELLGVCRQFDVLPSSCRLFFSQDDLFAFLQEKKTVPLC</sequence>
<dbReference type="Proteomes" id="UP000623678">
    <property type="component" value="Unassembled WGS sequence"/>
</dbReference>
<keyword evidence="2" id="KW-1185">Reference proteome</keyword>
<dbReference type="EMBL" id="JACRTD010000001">
    <property type="protein sequence ID" value="MBC8584399.1"/>
    <property type="molecule type" value="Genomic_DNA"/>
</dbReference>
<evidence type="ECO:0000313" key="2">
    <source>
        <dbReference type="Proteomes" id="UP000623678"/>
    </source>
</evidence>
<dbReference type="AlphaFoldDB" id="A0A926IG14"/>
<accession>A0A926IG14</accession>
<name>A0A926IG14_9FIRM</name>
<comment type="caution">
    <text evidence="1">The sequence shown here is derived from an EMBL/GenBank/DDBJ whole genome shotgun (WGS) entry which is preliminary data.</text>
</comment>
<evidence type="ECO:0000313" key="1">
    <source>
        <dbReference type="EMBL" id="MBC8584399.1"/>
    </source>
</evidence>
<reference evidence="1" key="1">
    <citation type="submission" date="2020-08" db="EMBL/GenBank/DDBJ databases">
        <title>Genome public.</title>
        <authorList>
            <person name="Liu C."/>
            <person name="Sun Q."/>
        </authorList>
    </citation>
    <scope>NUCLEOTIDE SEQUENCE</scope>
    <source>
        <strain evidence="1">NSJ-64</strain>
    </source>
</reference>
<gene>
    <name evidence="1" type="ORF">H8705_02220</name>
</gene>